<name>A0A1H7YYB0_9ACTN</name>
<reference evidence="2 3" key="1">
    <citation type="submission" date="2016-10" db="EMBL/GenBank/DDBJ databases">
        <authorList>
            <person name="de Groot N.N."/>
        </authorList>
    </citation>
    <scope>NUCLEOTIDE SEQUENCE [LARGE SCALE GENOMIC DNA]</scope>
    <source>
        <strain evidence="2 3">DSM 43357</strain>
    </source>
</reference>
<gene>
    <name evidence="2" type="ORF">SAMN05660976_05296</name>
</gene>
<accession>A0A1H7YYB0</accession>
<evidence type="ECO:0000313" key="3">
    <source>
        <dbReference type="Proteomes" id="UP000198953"/>
    </source>
</evidence>
<feature type="compositionally biased region" description="Gly residues" evidence="1">
    <location>
        <begin position="127"/>
        <end position="137"/>
    </location>
</feature>
<keyword evidence="3" id="KW-1185">Reference proteome</keyword>
<feature type="region of interest" description="Disordered" evidence="1">
    <location>
        <begin position="103"/>
        <end position="137"/>
    </location>
</feature>
<protein>
    <submittedName>
        <fullName evidence="2">Uncharacterized protein</fullName>
    </submittedName>
</protein>
<dbReference type="AlphaFoldDB" id="A0A1H7YYB0"/>
<feature type="compositionally biased region" description="Acidic residues" evidence="1">
    <location>
        <begin position="60"/>
        <end position="73"/>
    </location>
</feature>
<organism evidence="2 3">
    <name type="scientific">Nonomuraea pusilla</name>
    <dbReference type="NCBI Taxonomy" id="46177"/>
    <lineage>
        <taxon>Bacteria</taxon>
        <taxon>Bacillati</taxon>
        <taxon>Actinomycetota</taxon>
        <taxon>Actinomycetes</taxon>
        <taxon>Streptosporangiales</taxon>
        <taxon>Streptosporangiaceae</taxon>
        <taxon>Nonomuraea</taxon>
    </lineage>
</organism>
<dbReference type="STRING" id="46177.SAMN05660976_05296"/>
<sequence length="137" mass="14194">MGNPPPAHQPPERKASKAIPLTVLGVLSVMLVASCATDEEVTADCVDTSMVLPDGSYEVVDDEYCDDDDDDDDGGGHSGHSYYGGSRGAYHWYYGGTRSGHGVSGGTTIRPADVSISSRGGKSIQRGGFGSHWGGGS</sequence>
<dbReference type="RefSeq" id="WP_055506107.1">
    <property type="nucleotide sequence ID" value="NZ_BBZG01000003.1"/>
</dbReference>
<proteinExistence type="predicted"/>
<dbReference type="Proteomes" id="UP000198953">
    <property type="component" value="Unassembled WGS sequence"/>
</dbReference>
<evidence type="ECO:0000256" key="1">
    <source>
        <dbReference type="SAM" id="MobiDB-lite"/>
    </source>
</evidence>
<dbReference type="EMBL" id="FOBF01000014">
    <property type="protein sequence ID" value="SEM50189.1"/>
    <property type="molecule type" value="Genomic_DNA"/>
</dbReference>
<evidence type="ECO:0000313" key="2">
    <source>
        <dbReference type="EMBL" id="SEM50189.1"/>
    </source>
</evidence>
<feature type="region of interest" description="Disordered" evidence="1">
    <location>
        <begin position="60"/>
        <end position="83"/>
    </location>
</feature>
<dbReference type="OrthoDB" id="3542270at2"/>